<dbReference type="Pfam" id="PF03211">
    <property type="entry name" value="Pectate_lyase"/>
    <property type="match status" value="1"/>
</dbReference>
<keyword evidence="13" id="KW-1185">Reference proteome</keyword>
<evidence type="ECO:0000256" key="5">
    <source>
        <dbReference type="ARBA" id="ARBA00012272"/>
    </source>
</evidence>
<evidence type="ECO:0000256" key="10">
    <source>
        <dbReference type="RuleBase" id="RU367009"/>
    </source>
</evidence>
<dbReference type="InterPro" id="IPR004898">
    <property type="entry name" value="Pectate_lyase_PlyH/PlyE-like"/>
</dbReference>
<protein>
    <recommendedName>
        <fullName evidence="5 10">Pectate lyase</fullName>
        <ecNumber evidence="5 10">4.2.2.2</ecNumber>
    </recommendedName>
</protein>
<evidence type="ECO:0000256" key="11">
    <source>
        <dbReference type="SAM" id="MobiDB-lite"/>
    </source>
</evidence>
<dbReference type="InterPro" id="IPR012334">
    <property type="entry name" value="Pectin_lyas_fold"/>
</dbReference>
<evidence type="ECO:0000313" key="13">
    <source>
        <dbReference type="Proteomes" id="UP000624709"/>
    </source>
</evidence>
<evidence type="ECO:0000256" key="8">
    <source>
        <dbReference type="ARBA" id="ARBA00022837"/>
    </source>
</evidence>
<proteinExistence type="inferred from homology"/>
<organism evidence="12 13">
    <name type="scientific">Actinoplanes palleronii</name>
    <dbReference type="NCBI Taxonomy" id="113570"/>
    <lineage>
        <taxon>Bacteria</taxon>
        <taxon>Bacillati</taxon>
        <taxon>Actinomycetota</taxon>
        <taxon>Actinomycetes</taxon>
        <taxon>Micromonosporales</taxon>
        <taxon>Micromonosporaceae</taxon>
        <taxon>Actinoplanes</taxon>
    </lineage>
</organism>
<gene>
    <name evidence="12" type="ORF">Apa02nite_035590</name>
</gene>
<dbReference type="PANTHER" id="PTHR33407:SF9">
    <property type="entry name" value="PECTATE LYASE F-RELATED"/>
    <property type="match status" value="1"/>
</dbReference>
<name>A0ABQ4BAN2_9ACTN</name>
<evidence type="ECO:0000256" key="4">
    <source>
        <dbReference type="ARBA" id="ARBA00006463"/>
    </source>
</evidence>
<reference evidence="12 13" key="1">
    <citation type="submission" date="2021-01" db="EMBL/GenBank/DDBJ databases">
        <title>Whole genome shotgun sequence of Actinoplanes palleronii NBRC 14916.</title>
        <authorList>
            <person name="Komaki H."/>
            <person name="Tamura T."/>
        </authorList>
    </citation>
    <scope>NUCLEOTIDE SEQUENCE [LARGE SCALE GENOMIC DNA]</scope>
    <source>
        <strain evidence="12 13">NBRC 14916</strain>
    </source>
</reference>
<comment type="catalytic activity">
    <reaction evidence="1 10">
        <text>Eliminative cleavage of (1-&gt;4)-alpha-D-galacturonan to give oligosaccharides with 4-deoxy-alpha-D-galact-4-enuronosyl groups at their non-reducing ends.</text>
        <dbReference type="EC" id="4.2.2.2"/>
    </reaction>
</comment>
<keyword evidence="8 10" id="KW-0106">Calcium</keyword>
<dbReference type="InterPro" id="IPR011050">
    <property type="entry name" value="Pectin_lyase_fold/virulence"/>
</dbReference>
<comment type="cofactor">
    <cofactor evidence="2 10">
        <name>Ca(2+)</name>
        <dbReference type="ChEBI" id="CHEBI:29108"/>
    </cofactor>
</comment>
<evidence type="ECO:0000256" key="6">
    <source>
        <dbReference type="ARBA" id="ARBA00022525"/>
    </source>
</evidence>
<keyword evidence="7" id="KW-0732">Signal</keyword>
<dbReference type="Proteomes" id="UP000624709">
    <property type="component" value="Unassembled WGS sequence"/>
</dbReference>
<dbReference type="EMBL" id="BOMS01000049">
    <property type="protein sequence ID" value="GIE67451.1"/>
    <property type="molecule type" value="Genomic_DNA"/>
</dbReference>
<dbReference type="Gene3D" id="2.60.120.260">
    <property type="entry name" value="Galactose-binding domain-like"/>
    <property type="match status" value="1"/>
</dbReference>
<evidence type="ECO:0000256" key="1">
    <source>
        <dbReference type="ARBA" id="ARBA00000695"/>
    </source>
</evidence>
<dbReference type="SUPFAM" id="SSF51126">
    <property type="entry name" value="Pectin lyase-like"/>
    <property type="match status" value="1"/>
</dbReference>
<comment type="subcellular location">
    <subcellularLocation>
        <location evidence="3 10">Secreted</location>
    </subcellularLocation>
</comment>
<dbReference type="Gene3D" id="2.160.20.10">
    <property type="entry name" value="Single-stranded right-handed beta-helix, Pectin lyase-like"/>
    <property type="match status" value="1"/>
</dbReference>
<comment type="similarity">
    <text evidence="4 10">Belongs to the polysaccharide lyase 3 family.</text>
</comment>
<dbReference type="SUPFAM" id="SSF49785">
    <property type="entry name" value="Galactose-binding domain-like"/>
    <property type="match status" value="1"/>
</dbReference>
<keyword evidence="6 10" id="KW-0964">Secreted</keyword>
<keyword evidence="9 10" id="KW-0456">Lyase</keyword>
<evidence type="ECO:0000256" key="2">
    <source>
        <dbReference type="ARBA" id="ARBA00001913"/>
    </source>
</evidence>
<sequence length="377" mass="38048">MLPMSPAQAADNLSLSAGADGSSKASGTSYGNVKDGNTSTYWAPTSATGSVSVKWTSATTVSSAVIKQASGGGTISAWRVLNADSGSVLTSGSGSPSTISFTSTALKKLTFEITSASAAPRIAEFETYNGGGTTPTTSPTASPTTSPTSGTGTPTGAWPSSAGSVSVSGTISVSGTFDGGMKTYCCIGDGSQSESQDPMFSIANGGTLQNVIIGSPAGDGVHCEGTCTIKNVWWNDIGEDAATFKGTGGGTSYVIGGGARSGSDKTFQHNGNGTVSISGFYLSGSGKLYRGCGNCTTSYQRNVKIDNVLLNDIDMVAGINSNWGDVATITRVTISNSSSVVVCGKYKGVAKGSEPTYLGEGWNDANCKVTQSDITYK</sequence>
<evidence type="ECO:0000313" key="12">
    <source>
        <dbReference type="EMBL" id="GIE67451.1"/>
    </source>
</evidence>
<evidence type="ECO:0000256" key="3">
    <source>
        <dbReference type="ARBA" id="ARBA00004613"/>
    </source>
</evidence>
<accession>A0ABQ4BAN2</accession>
<evidence type="ECO:0000256" key="9">
    <source>
        <dbReference type="ARBA" id="ARBA00023239"/>
    </source>
</evidence>
<comment type="function">
    <text evidence="10">Catalyzes the depolymerization of both polygalacturonate and pectins of methyl esterification degree from 22 to 89%, with an endo mode of action. In contrast to the majority of pectate lyases, displays high activity on highly methylated pectins.</text>
</comment>
<comment type="caution">
    <text evidence="12">The sequence shown here is derived from an EMBL/GenBank/DDBJ whole genome shotgun (WGS) entry which is preliminary data.</text>
</comment>
<dbReference type="InterPro" id="IPR008979">
    <property type="entry name" value="Galactose-bd-like_sf"/>
</dbReference>
<evidence type="ECO:0000256" key="7">
    <source>
        <dbReference type="ARBA" id="ARBA00022729"/>
    </source>
</evidence>
<feature type="region of interest" description="Disordered" evidence="11">
    <location>
        <begin position="127"/>
        <end position="164"/>
    </location>
</feature>
<dbReference type="EC" id="4.2.2.2" evidence="5 10"/>
<feature type="compositionally biased region" description="Low complexity" evidence="11">
    <location>
        <begin position="134"/>
        <end position="164"/>
    </location>
</feature>
<dbReference type="PANTHER" id="PTHR33407">
    <property type="entry name" value="PECTATE LYASE F-RELATED"/>
    <property type="match status" value="1"/>
</dbReference>